<sequence>MNRWPSVFRFGQEAGAEDTEKQSTVKKSSHLTESSKTTTTTTTTSSQQTFRPVNLVNIPLPTTGGHVTGNRPSNPLRWPPGQKRYSFVGLDCRRRGDQGLIPVG</sequence>
<accession>A0A7R9ETP9</accession>
<gene>
    <name evidence="2" type="ORF">TBIB3V08_LOCUS3699</name>
</gene>
<feature type="compositionally biased region" description="Low complexity" evidence="1">
    <location>
        <begin position="31"/>
        <end position="46"/>
    </location>
</feature>
<dbReference type="EMBL" id="OD565245">
    <property type="protein sequence ID" value="CAD7441226.1"/>
    <property type="molecule type" value="Genomic_DNA"/>
</dbReference>
<proteinExistence type="predicted"/>
<reference evidence="2" key="1">
    <citation type="submission" date="2020-11" db="EMBL/GenBank/DDBJ databases">
        <authorList>
            <person name="Tran Van P."/>
        </authorList>
    </citation>
    <scope>NUCLEOTIDE SEQUENCE</scope>
</reference>
<protein>
    <submittedName>
        <fullName evidence="2">Uncharacterized protein</fullName>
    </submittedName>
</protein>
<organism evidence="2">
    <name type="scientific">Timema bartmani</name>
    <dbReference type="NCBI Taxonomy" id="61472"/>
    <lineage>
        <taxon>Eukaryota</taxon>
        <taxon>Metazoa</taxon>
        <taxon>Ecdysozoa</taxon>
        <taxon>Arthropoda</taxon>
        <taxon>Hexapoda</taxon>
        <taxon>Insecta</taxon>
        <taxon>Pterygota</taxon>
        <taxon>Neoptera</taxon>
        <taxon>Polyneoptera</taxon>
        <taxon>Phasmatodea</taxon>
        <taxon>Timematodea</taxon>
        <taxon>Timematoidea</taxon>
        <taxon>Timematidae</taxon>
        <taxon>Timema</taxon>
    </lineage>
</organism>
<evidence type="ECO:0000313" key="2">
    <source>
        <dbReference type="EMBL" id="CAD7441226.1"/>
    </source>
</evidence>
<evidence type="ECO:0000256" key="1">
    <source>
        <dbReference type="SAM" id="MobiDB-lite"/>
    </source>
</evidence>
<name>A0A7R9ETP9_9NEOP</name>
<feature type="region of interest" description="Disordered" evidence="1">
    <location>
        <begin position="1"/>
        <end position="82"/>
    </location>
</feature>
<dbReference type="AlphaFoldDB" id="A0A7R9ETP9"/>